<dbReference type="EMBL" id="BSOR01000029">
    <property type="protein sequence ID" value="GLR64377.1"/>
    <property type="molecule type" value="Genomic_DNA"/>
</dbReference>
<reference evidence="2" key="1">
    <citation type="journal article" date="2019" name="Int. J. Syst. Evol. Microbiol.">
        <title>The Global Catalogue of Microorganisms (GCM) 10K type strain sequencing project: providing services to taxonomists for standard genome sequencing and annotation.</title>
        <authorList>
            <consortium name="The Broad Institute Genomics Platform"/>
            <consortium name="The Broad Institute Genome Sequencing Center for Infectious Disease"/>
            <person name="Wu L."/>
            <person name="Ma J."/>
        </authorList>
    </citation>
    <scope>NUCLEOTIDE SEQUENCE [LARGE SCALE GENOMIC DNA]</scope>
    <source>
        <strain evidence="2">NBRC 100033</strain>
    </source>
</reference>
<gene>
    <name evidence="1" type="ORF">GCM10007878_18150</name>
</gene>
<evidence type="ECO:0008006" key="3">
    <source>
        <dbReference type="Google" id="ProtNLM"/>
    </source>
</evidence>
<evidence type="ECO:0000313" key="2">
    <source>
        <dbReference type="Proteomes" id="UP001156682"/>
    </source>
</evidence>
<organism evidence="1 2">
    <name type="scientific">Marinospirillum insulare</name>
    <dbReference type="NCBI Taxonomy" id="217169"/>
    <lineage>
        <taxon>Bacteria</taxon>
        <taxon>Pseudomonadati</taxon>
        <taxon>Pseudomonadota</taxon>
        <taxon>Gammaproteobacteria</taxon>
        <taxon>Oceanospirillales</taxon>
        <taxon>Oceanospirillaceae</taxon>
        <taxon>Marinospirillum</taxon>
    </lineage>
</organism>
<dbReference type="RefSeq" id="WP_051610279.1">
    <property type="nucleotide sequence ID" value="NZ_BSOR01000029.1"/>
</dbReference>
<proteinExistence type="predicted"/>
<sequence>MRKQRRVRKQRKTLLVVGEGHTEVAFLNYLKALYCRELSSASVKVENAQGKGPENVLNTAISRQKRASYDRVVAVLDTDIEWTAALKKDAKKHGVLLVGNKPCIEALFLALLGHKSFSETARCKEALVGVISADLLNKDSYASWCTKEMLECLRRVNVGLNALLKLYEGSW</sequence>
<evidence type="ECO:0000313" key="1">
    <source>
        <dbReference type="EMBL" id="GLR64377.1"/>
    </source>
</evidence>
<dbReference type="InterPro" id="IPR025591">
    <property type="entry name" value="RloB"/>
</dbReference>
<comment type="caution">
    <text evidence="1">The sequence shown here is derived from an EMBL/GenBank/DDBJ whole genome shotgun (WGS) entry which is preliminary data.</text>
</comment>
<dbReference type="Pfam" id="PF13707">
    <property type="entry name" value="RloB"/>
    <property type="match status" value="1"/>
</dbReference>
<dbReference type="Proteomes" id="UP001156682">
    <property type="component" value="Unassembled WGS sequence"/>
</dbReference>
<protein>
    <recommendedName>
        <fullName evidence="3">RloB-like protein</fullName>
    </recommendedName>
</protein>
<accession>A0ABQ5ZZF0</accession>
<name>A0ABQ5ZZF0_9GAMM</name>
<keyword evidence="2" id="KW-1185">Reference proteome</keyword>